<accession>A0A653B2T4</accession>
<dbReference type="NCBIfam" id="TIGR02448">
    <property type="entry name" value="conserverd hypothetical protein"/>
    <property type="match status" value="1"/>
</dbReference>
<name>A0A653B2T4_ECTOL</name>
<proteinExistence type="predicted"/>
<evidence type="ECO:0000313" key="1">
    <source>
        <dbReference type="EMBL" id="VDN62980.1"/>
    </source>
</evidence>
<protein>
    <submittedName>
        <fullName evidence="1">Uncharacterized protein</fullName>
    </submittedName>
</protein>
<reference evidence="1" key="1">
    <citation type="submission" date="2018-11" db="EMBL/GenBank/DDBJ databases">
        <authorList>
            <consortium name="Genoscope - CEA"/>
            <person name="William W."/>
        </authorList>
    </citation>
    <scope>NUCLEOTIDE SEQUENCE [LARGE SCALE GENOMIC DNA]</scope>
    <source>
        <strain evidence="1">T9AD</strain>
    </source>
</reference>
<sequence>MRAISRAAMALSAFLIAQSAAADGLLRDILSSGATTASTYLTFKDRKLVAAAEEDASSFVASAGEIRGPHLEAALQQLRAGNPELQDADDMALASAILASSAAPRDTRTAIPAE</sequence>
<gene>
    <name evidence="1" type="ORF">POT9AD_2000</name>
</gene>
<dbReference type="EMBL" id="LR130779">
    <property type="protein sequence ID" value="VDN62980.1"/>
    <property type="molecule type" value="Genomic_DNA"/>
</dbReference>
<organism evidence="1">
    <name type="scientific">Ectopseudomonas oleovorans</name>
    <name type="common">Pseudomonas oleovorans</name>
    <dbReference type="NCBI Taxonomy" id="301"/>
    <lineage>
        <taxon>Bacteria</taxon>
        <taxon>Pseudomonadati</taxon>
        <taxon>Pseudomonadota</taxon>
        <taxon>Gammaproteobacteria</taxon>
        <taxon>Pseudomonadales</taxon>
        <taxon>Pseudomonadaceae</taxon>
        <taxon>Ectopseudomonas</taxon>
    </lineage>
</organism>
<dbReference type="InterPro" id="IPR012661">
    <property type="entry name" value="CHP02448"/>
</dbReference>
<dbReference type="AlphaFoldDB" id="A0A653B2T4"/>
<dbReference type="OrthoDB" id="6989968at2"/>
<dbReference type="Pfam" id="PF09498">
    <property type="entry name" value="DUF2388"/>
    <property type="match status" value="1"/>
</dbReference>